<sequence length="70" mass="8214">LAKGDMDLSPDLYDVLKSLPCFNSVHISFYYSHLVAHPHIGRIFYNLPFDAKIDWVVQFITENFPKNYDH</sequence>
<evidence type="ECO:0000313" key="1">
    <source>
        <dbReference type="EMBL" id="OEL22756.1"/>
    </source>
</evidence>
<organism evidence="1 2">
    <name type="scientific">Dichanthelium oligosanthes</name>
    <dbReference type="NCBI Taxonomy" id="888268"/>
    <lineage>
        <taxon>Eukaryota</taxon>
        <taxon>Viridiplantae</taxon>
        <taxon>Streptophyta</taxon>
        <taxon>Embryophyta</taxon>
        <taxon>Tracheophyta</taxon>
        <taxon>Spermatophyta</taxon>
        <taxon>Magnoliopsida</taxon>
        <taxon>Liliopsida</taxon>
        <taxon>Poales</taxon>
        <taxon>Poaceae</taxon>
        <taxon>PACMAD clade</taxon>
        <taxon>Panicoideae</taxon>
        <taxon>Panicodae</taxon>
        <taxon>Paniceae</taxon>
        <taxon>Dichantheliinae</taxon>
        <taxon>Dichanthelium</taxon>
    </lineage>
</organism>
<gene>
    <name evidence="1" type="ORF">BAE44_0016225</name>
</gene>
<dbReference type="Proteomes" id="UP000095767">
    <property type="component" value="Unassembled WGS sequence"/>
</dbReference>
<reference evidence="1 2" key="1">
    <citation type="submission" date="2016-09" db="EMBL/GenBank/DDBJ databases">
        <title>The draft genome of Dichanthelium oligosanthes: A C3 panicoid grass species.</title>
        <authorList>
            <person name="Studer A.J."/>
            <person name="Schnable J.C."/>
            <person name="Brutnell T.P."/>
        </authorList>
    </citation>
    <scope>NUCLEOTIDE SEQUENCE [LARGE SCALE GENOMIC DNA]</scope>
    <source>
        <strain evidence="2">cv. Kellogg 1175</strain>
        <tissue evidence="1">Leaf</tissue>
    </source>
</reference>
<comment type="caution">
    <text evidence="1">The sequence shown here is derived from an EMBL/GenBank/DDBJ whole genome shotgun (WGS) entry which is preliminary data.</text>
</comment>
<proteinExistence type="predicted"/>
<protein>
    <submittedName>
        <fullName evidence="1">Uncharacterized protein</fullName>
    </submittedName>
</protein>
<dbReference type="PANTHER" id="PTHR47865">
    <property type="entry name" value="OS05G0580550 PROTEIN"/>
    <property type="match status" value="1"/>
</dbReference>
<keyword evidence="2" id="KW-1185">Reference proteome</keyword>
<evidence type="ECO:0000313" key="2">
    <source>
        <dbReference type="Proteomes" id="UP000095767"/>
    </source>
</evidence>
<accession>A0A1E5VC79</accession>
<dbReference type="PANTHER" id="PTHR47865:SF1">
    <property type="entry name" value="OS08G0106700 PROTEIN"/>
    <property type="match status" value="1"/>
</dbReference>
<name>A0A1E5VC79_9POAL</name>
<dbReference type="AlphaFoldDB" id="A0A1E5VC79"/>
<dbReference type="EMBL" id="LWDX02044503">
    <property type="protein sequence ID" value="OEL22756.1"/>
    <property type="molecule type" value="Genomic_DNA"/>
</dbReference>
<feature type="non-terminal residue" evidence="1">
    <location>
        <position position="1"/>
    </location>
</feature>